<organism evidence="9">
    <name type="scientific">Diabrotica virgifera virgifera</name>
    <name type="common">western corn rootworm</name>
    <dbReference type="NCBI Taxonomy" id="50390"/>
    <lineage>
        <taxon>Eukaryota</taxon>
        <taxon>Metazoa</taxon>
        <taxon>Ecdysozoa</taxon>
        <taxon>Arthropoda</taxon>
        <taxon>Hexapoda</taxon>
        <taxon>Insecta</taxon>
        <taxon>Pterygota</taxon>
        <taxon>Neoptera</taxon>
        <taxon>Endopterygota</taxon>
        <taxon>Coleoptera</taxon>
        <taxon>Polyphaga</taxon>
        <taxon>Cucujiformia</taxon>
        <taxon>Chrysomeloidea</taxon>
        <taxon>Chrysomelidae</taxon>
        <taxon>Galerucinae</taxon>
        <taxon>Diabroticina</taxon>
        <taxon>Diabroticites</taxon>
        <taxon>Diabrotica</taxon>
    </lineage>
</organism>
<evidence type="ECO:0000256" key="6">
    <source>
        <dbReference type="RuleBase" id="RU000682"/>
    </source>
</evidence>
<feature type="region of interest" description="Disordered" evidence="7">
    <location>
        <begin position="68"/>
        <end position="89"/>
    </location>
</feature>
<dbReference type="PRINTS" id="PR00024">
    <property type="entry name" value="HOMEOBOX"/>
</dbReference>
<dbReference type="InterPro" id="IPR009057">
    <property type="entry name" value="Homeodomain-like_sf"/>
</dbReference>
<dbReference type="SUPFAM" id="SSF46689">
    <property type="entry name" value="Homeodomain-like"/>
    <property type="match status" value="1"/>
</dbReference>
<evidence type="ECO:0000256" key="5">
    <source>
        <dbReference type="PROSITE-ProRule" id="PRU00108"/>
    </source>
</evidence>
<dbReference type="PANTHER" id="PTHR24339">
    <property type="entry name" value="HOMEOBOX PROTEIN EMX-RELATED"/>
    <property type="match status" value="1"/>
</dbReference>
<evidence type="ECO:0000313" key="9">
    <source>
        <dbReference type="RefSeq" id="XP_028131138.1"/>
    </source>
</evidence>
<dbReference type="GO" id="GO:0007420">
    <property type="term" value="P:brain development"/>
    <property type="evidence" value="ECO:0007669"/>
    <property type="project" value="TreeGrafter"/>
</dbReference>
<comment type="subcellular location">
    <subcellularLocation>
        <location evidence="1 5 6">Nucleus</location>
    </subcellularLocation>
</comment>
<feature type="DNA-binding region" description="Homeobox" evidence="5">
    <location>
        <begin position="119"/>
        <end position="178"/>
    </location>
</feature>
<evidence type="ECO:0000256" key="3">
    <source>
        <dbReference type="ARBA" id="ARBA00023155"/>
    </source>
</evidence>
<dbReference type="CDD" id="cd00086">
    <property type="entry name" value="homeodomain"/>
    <property type="match status" value="1"/>
</dbReference>
<name>A0A6P7FCG9_DIAVI</name>
<feature type="compositionally biased region" description="Polar residues" evidence="7">
    <location>
        <begin position="68"/>
        <end position="80"/>
    </location>
</feature>
<dbReference type="Gene3D" id="1.10.10.60">
    <property type="entry name" value="Homeodomain-like"/>
    <property type="match status" value="1"/>
</dbReference>
<dbReference type="GO" id="GO:0000981">
    <property type="term" value="F:DNA-binding transcription factor activity, RNA polymerase II-specific"/>
    <property type="evidence" value="ECO:0007669"/>
    <property type="project" value="InterPro"/>
</dbReference>
<dbReference type="PROSITE" id="PS50071">
    <property type="entry name" value="HOMEOBOX_2"/>
    <property type="match status" value="1"/>
</dbReference>
<dbReference type="GO" id="GO:0030182">
    <property type="term" value="P:neuron differentiation"/>
    <property type="evidence" value="ECO:0007669"/>
    <property type="project" value="TreeGrafter"/>
</dbReference>
<keyword evidence="2 5" id="KW-0238">DNA-binding</keyword>
<gene>
    <name evidence="9" type="primary">LOC114326882</name>
</gene>
<dbReference type="Pfam" id="PF00046">
    <property type="entry name" value="Homeodomain"/>
    <property type="match status" value="1"/>
</dbReference>
<evidence type="ECO:0000256" key="7">
    <source>
        <dbReference type="SAM" id="MobiDB-lite"/>
    </source>
</evidence>
<sequence length="281" mass="32011">MDEVLVISDNTDCGEKKSGQNSVKFSIDSLLSCSSKDSEKQTVNSDCIPEVRVNKDFCFDFGQSSSSACCDGSDNQASSSERVRRENDNVVSTTTGEIHPMRLSEDLSYSDCKSDDERKKRPRTAFTASQIKSLEAEFERNKYLSVAKRCQLSKTLKLTETQIKIWFQNRRTKWKRKYTNDIEILAQQYYNSMGIMTPRPIFLGDRLWFFNYPGQPGLSSAQPGLPPNMLPIPPGPPMGSQMPIHPQRPCMRNYVEYGQEQPTEIPPMLQLQNFGRQFENS</sequence>
<evidence type="ECO:0000256" key="4">
    <source>
        <dbReference type="ARBA" id="ARBA00023242"/>
    </source>
</evidence>
<dbReference type="InterPro" id="IPR020479">
    <property type="entry name" value="HD_metazoa"/>
</dbReference>
<dbReference type="InterPro" id="IPR001356">
    <property type="entry name" value="HD"/>
</dbReference>
<keyword evidence="3 5" id="KW-0371">Homeobox</keyword>
<reference evidence="9" key="1">
    <citation type="submission" date="2025-08" db="UniProtKB">
        <authorList>
            <consortium name="RefSeq"/>
        </authorList>
    </citation>
    <scope>IDENTIFICATION</scope>
    <source>
        <tissue evidence="9">Whole insect</tissue>
    </source>
</reference>
<dbReference type="PROSITE" id="PS00027">
    <property type="entry name" value="HOMEOBOX_1"/>
    <property type="match status" value="1"/>
</dbReference>
<protein>
    <submittedName>
        <fullName evidence="9">Homeobox protein ceh-19-like</fullName>
    </submittedName>
</protein>
<dbReference type="InParanoid" id="A0A6P7FCG9"/>
<dbReference type="AlphaFoldDB" id="A0A6P7FCG9"/>
<keyword evidence="4 5" id="KW-0539">Nucleus</keyword>
<dbReference type="SMART" id="SM00389">
    <property type="entry name" value="HOX"/>
    <property type="match status" value="1"/>
</dbReference>
<evidence type="ECO:0000256" key="1">
    <source>
        <dbReference type="ARBA" id="ARBA00004123"/>
    </source>
</evidence>
<accession>A0A6P7FCG9</accession>
<feature type="domain" description="Homeobox" evidence="8">
    <location>
        <begin position="117"/>
        <end position="177"/>
    </location>
</feature>
<evidence type="ECO:0000256" key="2">
    <source>
        <dbReference type="ARBA" id="ARBA00023125"/>
    </source>
</evidence>
<dbReference type="PANTHER" id="PTHR24339:SF30">
    <property type="entry name" value="LATERAL MUSCLES SCARCER, ISOFORM B"/>
    <property type="match status" value="1"/>
</dbReference>
<dbReference type="GO" id="GO:0005634">
    <property type="term" value="C:nucleus"/>
    <property type="evidence" value="ECO:0007669"/>
    <property type="project" value="UniProtKB-SubCell"/>
</dbReference>
<evidence type="ECO:0000259" key="8">
    <source>
        <dbReference type="PROSITE" id="PS50071"/>
    </source>
</evidence>
<dbReference type="InterPro" id="IPR050877">
    <property type="entry name" value="EMX-VAX-Noto_Homeobox_TFs"/>
</dbReference>
<dbReference type="GO" id="GO:0000978">
    <property type="term" value="F:RNA polymerase II cis-regulatory region sequence-specific DNA binding"/>
    <property type="evidence" value="ECO:0007669"/>
    <property type="project" value="TreeGrafter"/>
</dbReference>
<dbReference type="InterPro" id="IPR017970">
    <property type="entry name" value="Homeobox_CS"/>
</dbReference>
<dbReference type="RefSeq" id="XP_028131138.1">
    <property type="nucleotide sequence ID" value="XM_028275337.1"/>
</dbReference>
<proteinExistence type="predicted"/>